<feature type="domain" description="BESS" evidence="3">
    <location>
        <begin position="275"/>
        <end position="314"/>
    </location>
</feature>
<name>A0A8S4FAC3_PLUXY</name>
<sequence>MSERSLKLRASSDMADSARMQIARLNRADPNYISALQIVHTCPHGLTIRAAPATQPLENEFARSPLGFIYLTYLEGVQLLRGSRAYRTVTMDRFDTELFIDEVEKRPALWNIQCAEYSNKTIKNGAWQELVEIFGENEDSLEKKVLFGLSLQKKWKNIRDSYNKEFKKGKSIPSGSGACKGSKYMYFDRLSFLQKTIENKETITNIDEAKNEEIRNIDQKLDNFVNAREIQPVPNKRKKTKITSEERLVNILENSIESRDKIQRQIQESMSKQDDDDDKLFCMSLYKELKKVPENKRLATKIELLQVIQKGQKLPSPIHITSQQNTPNAVFWQNQQYSNPQGYFTGYSTIVPVSIAFIMQ</sequence>
<dbReference type="PROSITE" id="PS51031">
    <property type="entry name" value="BESS"/>
    <property type="match status" value="1"/>
</dbReference>
<dbReference type="GO" id="GO:0005634">
    <property type="term" value="C:nucleus"/>
    <property type="evidence" value="ECO:0007669"/>
    <property type="project" value="UniProtKB-SubCell"/>
</dbReference>
<evidence type="ECO:0000256" key="1">
    <source>
        <dbReference type="PROSITE-ProRule" id="PRU00371"/>
    </source>
</evidence>
<evidence type="ECO:0000313" key="5">
    <source>
        <dbReference type="Proteomes" id="UP000653454"/>
    </source>
</evidence>
<dbReference type="PANTHER" id="PTHR12243">
    <property type="entry name" value="MADF DOMAIN TRANSCRIPTION FACTOR"/>
    <property type="match status" value="1"/>
</dbReference>
<reference evidence="4" key="1">
    <citation type="submission" date="2020-11" db="EMBL/GenBank/DDBJ databases">
        <authorList>
            <person name="Whiteford S."/>
        </authorList>
    </citation>
    <scope>NUCLEOTIDE SEQUENCE</scope>
</reference>
<dbReference type="Pfam" id="PF10545">
    <property type="entry name" value="MADF_DNA_bdg"/>
    <property type="match status" value="1"/>
</dbReference>
<evidence type="ECO:0000313" key="4">
    <source>
        <dbReference type="EMBL" id="CAG9124717.1"/>
    </source>
</evidence>
<gene>
    <name evidence="4" type="ORF">PLXY2_LOCUS8167</name>
</gene>
<keyword evidence="1" id="KW-0539">Nucleus</keyword>
<dbReference type="GO" id="GO:0006357">
    <property type="term" value="P:regulation of transcription by RNA polymerase II"/>
    <property type="evidence" value="ECO:0007669"/>
    <property type="project" value="TreeGrafter"/>
</dbReference>
<protein>
    <submittedName>
        <fullName evidence="4">(diamondback moth) hypothetical protein</fullName>
    </submittedName>
</protein>
<dbReference type="AlphaFoldDB" id="A0A8S4FAC3"/>
<dbReference type="InterPro" id="IPR006578">
    <property type="entry name" value="MADF-dom"/>
</dbReference>
<evidence type="ECO:0000259" key="2">
    <source>
        <dbReference type="PROSITE" id="PS51029"/>
    </source>
</evidence>
<feature type="domain" description="MADF" evidence="2">
    <location>
        <begin position="98"/>
        <end position="198"/>
    </location>
</feature>
<dbReference type="PANTHER" id="PTHR12243:SF67">
    <property type="entry name" value="COREPRESSOR OF PANGOLIN, ISOFORM A-RELATED"/>
    <property type="match status" value="1"/>
</dbReference>
<dbReference type="Pfam" id="PF02944">
    <property type="entry name" value="BESS"/>
    <property type="match status" value="1"/>
</dbReference>
<dbReference type="EMBL" id="CAJHNJ030000030">
    <property type="protein sequence ID" value="CAG9124717.1"/>
    <property type="molecule type" value="Genomic_DNA"/>
</dbReference>
<dbReference type="GO" id="GO:0003677">
    <property type="term" value="F:DNA binding"/>
    <property type="evidence" value="ECO:0007669"/>
    <property type="project" value="InterPro"/>
</dbReference>
<dbReference type="Proteomes" id="UP000653454">
    <property type="component" value="Unassembled WGS sequence"/>
</dbReference>
<dbReference type="SMART" id="SM00595">
    <property type="entry name" value="MADF"/>
    <property type="match status" value="1"/>
</dbReference>
<dbReference type="InterPro" id="IPR004210">
    <property type="entry name" value="BESS_motif"/>
</dbReference>
<dbReference type="GO" id="GO:0005667">
    <property type="term" value="C:transcription regulator complex"/>
    <property type="evidence" value="ECO:0007669"/>
    <property type="project" value="TreeGrafter"/>
</dbReference>
<comment type="subcellular location">
    <subcellularLocation>
        <location evidence="1">Nucleus</location>
    </subcellularLocation>
</comment>
<evidence type="ECO:0000259" key="3">
    <source>
        <dbReference type="PROSITE" id="PS51031"/>
    </source>
</evidence>
<comment type="caution">
    <text evidence="4">The sequence shown here is derived from an EMBL/GenBank/DDBJ whole genome shotgun (WGS) entry which is preliminary data.</text>
</comment>
<accession>A0A8S4FAC3</accession>
<keyword evidence="5" id="KW-1185">Reference proteome</keyword>
<proteinExistence type="predicted"/>
<dbReference type="InterPro" id="IPR039353">
    <property type="entry name" value="TF_Adf1"/>
</dbReference>
<dbReference type="PROSITE" id="PS51029">
    <property type="entry name" value="MADF"/>
    <property type="match status" value="1"/>
</dbReference>
<organism evidence="4 5">
    <name type="scientific">Plutella xylostella</name>
    <name type="common">Diamondback moth</name>
    <name type="synonym">Plutella maculipennis</name>
    <dbReference type="NCBI Taxonomy" id="51655"/>
    <lineage>
        <taxon>Eukaryota</taxon>
        <taxon>Metazoa</taxon>
        <taxon>Ecdysozoa</taxon>
        <taxon>Arthropoda</taxon>
        <taxon>Hexapoda</taxon>
        <taxon>Insecta</taxon>
        <taxon>Pterygota</taxon>
        <taxon>Neoptera</taxon>
        <taxon>Endopterygota</taxon>
        <taxon>Lepidoptera</taxon>
        <taxon>Glossata</taxon>
        <taxon>Ditrysia</taxon>
        <taxon>Yponomeutoidea</taxon>
        <taxon>Plutellidae</taxon>
        <taxon>Plutella</taxon>
    </lineage>
</organism>